<comment type="caution">
    <text evidence="1">The sequence shown here is derived from an EMBL/GenBank/DDBJ whole genome shotgun (WGS) entry which is preliminary data.</text>
</comment>
<evidence type="ECO:0008006" key="3">
    <source>
        <dbReference type="Google" id="ProtNLM"/>
    </source>
</evidence>
<proteinExistence type="predicted"/>
<dbReference type="EMBL" id="JACHNH010000001">
    <property type="protein sequence ID" value="MBB4765165.1"/>
    <property type="molecule type" value="Genomic_DNA"/>
</dbReference>
<evidence type="ECO:0000313" key="2">
    <source>
        <dbReference type="Proteomes" id="UP000578112"/>
    </source>
</evidence>
<name>A0A7W7I2F4_9ACTN</name>
<keyword evidence="2" id="KW-1185">Reference proteome</keyword>
<protein>
    <recommendedName>
        <fullName evidence="3">BioF2-like acetyltransferase domain-containing protein</fullName>
    </recommendedName>
</protein>
<accession>A0A7W7I2F4</accession>
<gene>
    <name evidence="1" type="ORF">BJ971_005721</name>
</gene>
<dbReference type="AlphaFoldDB" id="A0A7W7I2F4"/>
<dbReference type="InterPro" id="IPR016181">
    <property type="entry name" value="Acyl_CoA_acyltransferase"/>
</dbReference>
<evidence type="ECO:0000313" key="1">
    <source>
        <dbReference type="EMBL" id="MBB4765165.1"/>
    </source>
</evidence>
<dbReference type="RefSeq" id="WP_184996259.1">
    <property type="nucleotide sequence ID" value="NZ_BOMK01000031.1"/>
</dbReference>
<dbReference type="Proteomes" id="UP000578112">
    <property type="component" value="Unassembled WGS sequence"/>
</dbReference>
<dbReference type="Gene3D" id="3.40.630.30">
    <property type="match status" value="1"/>
</dbReference>
<reference evidence="1 2" key="1">
    <citation type="submission" date="2020-08" db="EMBL/GenBank/DDBJ databases">
        <title>Sequencing the genomes of 1000 actinobacteria strains.</title>
        <authorList>
            <person name="Klenk H.-P."/>
        </authorList>
    </citation>
    <scope>NUCLEOTIDE SEQUENCE [LARGE SCALE GENOMIC DNA]</scope>
    <source>
        <strain evidence="1 2">DSM 43149</strain>
    </source>
</reference>
<sequence length="336" mass="36911">MAGAALLEPDDAAWTDALSRIRHDVYHLPEYVRIDAGLSGGAPAAYRYDEAGQVLLLPLVLRPVPDTDLRDAISPYGYPGPVADTADPAFWSRAAAAMTESLRALGVITAFVRLHPLLRAPAAALAEAGTVVQHGETVSVDLSLTPEQMWHQTHRTHRNQINKARRAGVSVVFDDWDRYDAWIGTYHATMRRVGAADFYFFTAEHFHRLRAALGERMHLAAALSADGDLLGGNLFFEYDGFMHTHLQATRDGGVQYADKLLYDEVRRWGRDRGNSIYHLGGGLGGASDSLFAYKAAFAAGRQAFHTWRVVADPDAFEKLAGPPTPEALAGRFPPYR</sequence>
<dbReference type="SUPFAM" id="SSF55729">
    <property type="entry name" value="Acyl-CoA N-acyltransferases (Nat)"/>
    <property type="match status" value="1"/>
</dbReference>
<organism evidence="1 2">
    <name type="scientific">Actinoplanes digitatis</name>
    <dbReference type="NCBI Taxonomy" id="1868"/>
    <lineage>
        <taxon>Bacteria</taxon>
        <taxon>Bacillati</taxon>
        <taxon>Actinomycetota</taxon>
        <taxon>Actinomycetes</taxon>
        <taxon>Micromonosporales</taxon>
        <taxon>Micromonosporaceae</taxon>
        <taxon>Actinoplanes</taxon>
    </lineage>
</organism>